<comment type="caution">
    <text evidence="8">The sequence shown here is derived from an EMBL/GenBank/DDBJ whole genome shotgun (WGS) entry which is preliminary data.</text>
</comment>
<dbReference type="PRINTS" id="PR00109">
    <property type="entry name" value="TYRKINASE"/>
</dbReference>
<name>A0A2Z6SD82_9GLOM</name>
<feature type="domain" description="Protein kinase" evidence="7">
    <location>
        <begin position="29"/>
        <end position="285"/>
    </location>
</feature>
<feature type="transmembrane region" description="Helical" evidence="6">
    <location>
        <begin position="406"/>
        <end position="427"/>
    </location>
</feature>
<dbReference type="InterPro" id="IPR011009">
    <property type="entry name" value="Kinase-like_dom_sf"/>
</dbReference>
<accession>A0A2Z6SD82</accession>
<reference evidence="8 10" key="1">
    <citation type="submission" date="2017-11" db="EMBL/GenBank/DDBJ databases">
        <title>The genome of Rhizophagus clarus HR1 reveals common genetic basis of auxotrophy among arbuscular mycorrhizal fungi.</title>
        <authorList>
            <person name="Kobayashi Y."/>
        </authorList>
    </citation>
    <scope>NUCLEOTIDE SEQUENCE [LARGE SCALE GENOMIC DNA]</scope>
    <source>
        <strain evidence="8 10">HR1</strain>
    </source>
</reference>
<feature type="binding site" evidence="5">
    <location>
        <position position="58"/>
    </location>
    <ligand>
        <name>ATP</name>
        <dbReference type="ChEBI" id="CHEBI:30616"/>
    </ligand>
</feature>
<keyword evidence="3 9" id="KW-0418">Kinase</keyword>
<dbReference type="PANTHER" id="PTHR44329:SF288">
    <property type="entry name" value="MITOGEN-ACTIVATED PROTEIN KINASE KINASE KINASE 20"/>
    <property type="match status" value="1"/>
</dbReference>
<dbReference type="InterPro" id="IPR017441">
    <property type="entry name" value="Protein_kinase_ATP_BS"/>
</dbReference>
<keyword evidence="10" id="KW-1185">Reference proteome</keyword>
<evidence type="ECO:0000256" key="2">
    <source>
        <dbReference type="ARBA" id="ARBA00022741"/>
    </source>
</evidence>
<keyword evidence="4 5" id="KW-0067">ATP-binding</keyword>
<dbReference type="InterPro" id="IPR051681">
    <property type="entry name" value="Ser/Thr_Kinases-Pseudokinases"/>
</dbReference>
<protein>
    <submittedName>
        <fullName evidence="9">Kinase-like domain-containing protein</fullName>
    </submittedName>
</protein>
<dbReference type="GO" id="GO:0005524">
    <property type="term" value="F:ATP binding"/>
    <property type="evidence" value="ECO:0007669"/>
    <property type="project" value="UniProtKB-UniRule"/>
</dbReference>
<dbReference type="GO" id="GO:0004674">
    <property type="term" value="F:protein serine/threonine kinase activity"/>
    <property type="evidence" value="ECO:0007669"/>
    <property type="project" value="TreeGrafter"/>
</dbReference>
<evidence type="ECO:0000259" key="7">
    <source>
        <dbReference type="PROSITE" id="PS50011"/>
    </source>
</evidence>
<dbReference type="Proteomes" id="UP000615446">
    <property type="component" value="Unassembled WGS sequence"/>
</dbReference>
<evidence type="ECO:0000313" key="8">
    <source>
        <dbReference type="EMBL" id="GBC09475.1"/>
    </source>
</evidence>
<evidence type="ECO:0000256" key="4">
    <source>
        <dbReference type="ARBA" id="ARBA00022840"/>
    </source>
</evidence>
<dbReference type="InterPro" id="IPR001245">
    <property type="entry name" value="Ser-Thr/Tyr_kinase_cat_dom"/>
</dbReference>
<organism evidence="8 10">
    <name type="scientific">Rhizophagus clarus</name>
    <dbReference type="NCBI Taxonomy" id="94130"/>
    <lineage>
        <taxon>Eukaryota</taxon>
        <taxon>Fungi</taxon>
        <taxon>Fungi incertae sedis</taxon>
        <taxon>Mucoromycota</taxon>
        <taxon>Glomeromycotina</taxon>
        <taxon>Glomeromycetes</taxon>
        <taxon>Glomerales</taxon>
        <taxon>Glomeraceae</taxon>
        <taxon>Rhizophagus</taxon>
    </lineage>
</organism>
<proteinExistence type="predicted"/>
<dbReference type="OrthoDB" id="10261027at2759"/>
<gene>
    <name evidence="9" type="ORF">RCL2_001163700</name>
    <name evidence="8" type="ORF">RclHR1_00890011</name>
</gene>
<dbReference type="InterPro" id="IPR000719">
    <property type="entry name" value="Prot_kinase_dom"/>
</dbReference>
<keyword evidence="1" id="KW-0808">Transferase</keyword>
<keyword evidence="6" id="KW-0812">Transmembrane</keyword>
<dbReference type="EMBL" id="BLAL01000080">
    <property type="protein sequence ID" value="GES84523.1"/>
    <property type="molecule type" value="Genomic_DNA"/>
</dbReference>
<evidence type="ECO:0000256" key="1">
    <source>
        <dbReference type="ARBA" id="ARBA00022679"/>
    </source>
</evidence>
<dbReference type="AlphaFoldDB" id="A0A2Z6SD82"/>
<dbReference type="PROSITE" id="PS50011">
    <property type="entry name" value="PROTEIN_KINASE_DOM"/>
    <property type="match status" value="1"/>
</dbReference>
<evidence type="ECO:0000256" key="6">
    <source>
        <dbReference type="SAM" id="Phobius"/>
    </source>
</evidence>
<evidence type="ECO:0000313" key="10">
    <source>
        <dbReference type="Proteomes" id="UP000247702"/>
    </source>
</evidence>
<reference evidence="9" key="2">
    <citation type="submission" date="2019-10" db="EMBL/GenBank/DDBJ databases">
        <title>Conservation and host-specific expression of non-tandemly repeated heterogenous ribosome RNA gene in arbuscular mycorrhizal fungi.</title>
        <authorList>
            <person name="Maeda T."/>
            <person name="Kobayashi Y."/>
            <person name="Nakagawa T."/>
            <person name="Ezawa T."/>
            <person name="Yamaguchi K."/>
            <person name="Bino T."/>
            <person name="Nishimoto Y."/>
            <person name="Shigenobu S."/>
            <person name="Kawaguchi M."/>
        </authorList>
    </citation>
    <scope>NUCLEOTIDE SEQUENCE</scope>
    <source>
        <strain evidence="9">HR1</strain>
    </source>
</reference>
<evidence type="ECO:0000256" key="5">
    <source>
        <dbReference type="PROSITE-ProRule" id="PRU10141"/>
    </source>
</evidence>
<evidence type="ECO:0000256" key="3">
    <source>
        <dbReference type="ARBA" id="ARBA00022777"/>
    </source>
</evidence>
<dbReference type="Gene3D" id="1.10.510.10">
    <property type="entry name" value="Transferase(Phosphotransferase) domain 1"/>
    <property type="match status" value="1"/>
</dbReference>
<sequence length="444" mass="51423">MSDYENNPLDWLEKCIAGGHIRYFEFSEFKDLQKIGNGSSGCVYRANWKNTDKIFALKMCNNNKTLEEVVNELTLQRSVDFHENIIRFYGVTKKETDVIRTYPLVLQYADSGTLTSYLNEHFNELEWNDKYQLALQLASAVACIHECGIIHCDLHAGNIFIHQKKIKVADFGLSRKTSSSSSKICGIIRYLDPRALDKSQNYELNKKSDVYSVGILMWQISSGYPPFFTKCTRDELILSIIKGERDEIIDGTPVEYSNLYTKCWKYEPNERPEMQVVVSKLKTIISSEQHDITTNTILNEIKNYSLETDRIISESNKRTTDLINELMASNDELNINNFKSDPHNNSSRISVALIESFDSTIYNSTIYKLIMVINKKHDRGSNQFQRLIDKKISQLNQLDQEIDKNFIIKKSISILIFLIILLLQYLINIDQHYNIFGFLDIIFQ</sequence>
<keyword evidence="2 5" id="KW-0547">Nucleotide-binding</keyword>
<dbReference type="Proteomes" id="UP000247702">
    <property type="component" value="Unassembled WGS sequence"/>
</dbReference>
<keyword evidence="6" id="KW-1133">Transmembrane helix</keyword>
<keyword evidence="6" id="KW-0472">Membrane</keyword>
<dbReference type="PROSITE" id="PS00107">
    <property type="entry name" value="PROTEIN_KINASE_ATP"/>
    <property type="match status" value="1"/>
</dbReference>
<evidence type="ECO:0000313" key="9">
    <source>
        <dbReference type="EMBL" id="GES84523.1"/>
    </source>
</evidence>
<dbReference type="Pfam" id="PF00069">
    <property type="entry name" value="Pkinase"/>
    <property type="match status" value="1"/>
</dbReference>
<dbReference type="SUPFAM" id="SSF56112">
    <property type="entry name" value="Protein kinase-like (PK-like)"/>
    <property type="match status" value="1"/>
</dbReference>
<dbReference type="PANTHER" id="PTHR44329">
    <property type="entry name" value="SERINE/THREONINE-PROTEIN KINASE TNNI3K-RELATED"/>
    <property type="match status" value="1"/>
</dbReference>
<dbReference type="EMBL" id="BEXD01004303">
    <property type="protein sequence ID" value="GBC09475.1"/>
    <property type="molecule type" value="Genomic_DNA"/>
</dbReference>